<feature type="compositionally biased region" description="Polar residues" evidence="1">
    <location>
        <begin position="71"/>
        <end position="82"/>
    </location>
</feature>
<feature type="compositionally biased region" description="Basic and acidic residues" evidence="1">
    <location>
        <begin position="95"/>
        <end position="128"/>
    </location>
</feature>
<feature type="compositionally biased region" description="Low complexity" evidence="1">
    <location>
        <begin position="83"/>
        <end position="93"/>
    </location>
</feature>
<dbReference type="AlphaFoldDB" id="A0A8S1F727"/>
<dbReference type="OrthoDB" id="5824545at2759"/>
<keyword evidence="3" id="KW-1185">Reference proteome</keyword>
<accession>A0A8S1F727</accession>
<proteinExistence type="predicted"/>
<reference evidence="2 3" key="1">
    <citation type="submission" date="2020-04" db="EMBL/GenBank/DDBJ databases">
        <authorList>
            <person name="Laetsch R D."/>
            <person name="Stevens L."/>
            <person name="Kumar S."/>
            <person name="Blaxter L. M."/>
        </authorList>
    </citation>
    <scope>NUCLEOTIDE SEQUENCE [LARGE SCALE GENOMIC DNA]</scope>
</reference>
<organism evidence="2 3">
    <name type="scientific">Caenorhabditis bovis</name>
    <dbReference type="NCBI Taxonomy" id="2654633"/>
    <lineage>
        <taxon>Eukaryota</taxon>
        <taxon>Metazoa</taxon>
        <taxon>Ecdysozoa</taxon>
        <taxon>Nematoda</taxon>
        <taxon>Chromadorea</taxon>
        <taxon>Rhabditida</taxon>
        <taxon>Rhabditina</taxon>
        <taxon>Rhabditomorpha</taxon>
        <taxon>Rhabditoidea</taxon>
        <taxon>Rhabditidae</taxon>
        <taxon>Peloderinae</taxon>
        <taxon>Caenorhabditis</taxon>
    </lineage>
</organism>
<name>A0A8S1F727_9PELO</name>
<dbReference type="EMBL" id="CADEPM010000009">
    <property type="protein sequence ID" value="CAB3409654.1"/>
    <property type="molecule type" value="Genomic_DNA"/>
</dbReference>
<dbReference type="Proteomes" id="UP000494206">
    <property type="component" value="Unassembled WGS sequence"/>
</dbReference>
<evidence type="ECO:0000256" key="1">
    <source>
        <dbReference type="SAM" id="MobiDB-lite"/>
    </source>
</evidence>
<evidence type="ECO:0000313" key="3">
    <source>
        <dbReference type="Proteomes" id="UP000494206"/>
    </source>
</evidence>
<evidence type="ECO:0000313" key="2">
    <source>
        <dbReference type="EMBL" id="CAB3409654.1"/>
    </source>
</evidence>
<protein>
    <submittedName>
        <fullName evidence="2">Uncharacterized protein</fullName>
    </submittedName>
</protein>
<feature type="region of interest" description="Disordered" evidence="1">
    <location>
        <begin position="67"/>
        <end position="134"/>
    </location>
</feature>
<sequence length="196" mass="21946">MSNPKETLNYLNNLALQTIEDVEKLLLSLPTAGNKCELQVAKEVNTKNGRSTADVVARNGNFKVRDVPQAFSLSPPSSQNTRSCSSQTDSSSSHQIKDARKTDYRSIRSITKHLESREKSPESSEKKCNSSSTKTPVVLDKIRVSAMTEVIGVILELDVDVRIPEKNEKKMIKMEIECPNYVPNRVKIGNKWKKIV</sequence>
<gene>
    <name evidence="2" type="ORF">CBOVIS_LOCUS11282</name>
</gene>
<comment type="caution">
    <text evidence="2">The sequence shown here is derived from an EMBL/GenBank/DDBJ whole genome shotgun (WGS) entry which is preliminary data.</text>
</comment>